<evidence type="ECO:0000313" key="2">
    <source>
        <dbReference type="Proteomes" id="UP001055072"/>
    </source>
</evidence>
<accession>A0ACB8ULP4</accession>
<sequence length="140" mass="14987">MRASTAVAILFAAAAASPSLAAPHYARSNAAELLLARQNGHVARSEPVYNVAREVEDLMAREDIHDLLAPDTRFFSGSKRELVELMARQNIDPNDASGAGLLSFLGPLIGGIFGGGNKRELLEVFARELENSARSLNALD</sequence>
<protein>
    <submittedName>
        <fullName evidence="1">Uncharacterized protein</fullName>
    </submittedName>
</protein>
<dbReference type="EMBL" id="MU274900">
    <property type="protein sequence ID" value="KAI0095299.1"/>
    <property type="molecule type" value="Genomic_DNA"/>
</dbReference>
<reference evidence="1" key="1">
    <citation type="journal article" date="2021" name="Environ. Microbiol.">
        <title>Gene family expansions and transcriptome signatures uncover fungal adaptations to wood decay.</title>
        <authorList>
            <person name="Hage H."/>
            <person name="Miyauchi S."/>
            <person name="Viragh M."/>
            <person name="Drula E."/>
            <person name="Min B."/>
            <person name="Chaduli D."/>
            <person name="Navarro D."/>
            <person name="Favel A."/>
            <person name="Norest M."/>
            <person name="Lesage-Meessen L."/>
            <person name="Balint B."/>
            <person name="Merenyi Z."/>
            <person name="de Eugenio L."/>
            <person name="Morin E."/>
            <person name="Martinez A.T."/>
            <person name="Baldrian P."/>
            <person name="Stursova M."/>
            <person name="Martinez M.J."/>
            <person name="Novotny C."/>
            <person name="Magnuson J.K."/>
            <person name="Spatafora J.W."/>
            <person name="Maurice S."/>
            <person name="Pangilinan J."/>
            <person name="Andreopoulos W."/>
            <person name="LaButti K."/>
            <person name="Hundley H."/>
            <person name="Na H."/>
            <person name="Kuo A."/>
            <person name="Barry K."/>
            <person name="Lipzen A."/>
            <person name="Henrissat B."/>
            <person name="Riley R."/>
            <person name="Ahrendt S."/>
            <person name="Nagy L.G."/>
            <person name="Grigoriev I.V."/>
            <person name="Martin F."/>
            <person name="Rosso M.N."/>
        </authorList>
    </citation>
    <scope>NUCLEOTIDE SEQUENCE</scope>
    <source>
        <strain evidence="1">CBS 384.51</strain>
    </source>
</reference>
<comment type="caution">
    <text evidence="1">The sequence shown here is derived from an EMBL/GenBank/DDBJ whole genome shotgun (WGS) entry which is preliminary data.</text>
</comment>
<evidence type="ECO:0000313" key="1">
    <source>
        <dbReference type="EMBL" id="KAI0095299.1"/>
    </source>
</evidence>
<name>A0ACB8ULP4_9APHY</name>
<dbReference type="Proteomes" id="UP001055072">
    <property type="component" value="Unassembled WGS sequence"/>
</dbReference>
<proteinExistence type="predicted"/>
<gene>
    <name evidence="1" type="ORF">BDY19DRAFT_902273</name>
</gene>
<organism evidence="1 2">
    <name type="scientific">Irpex rosettiformis</name>
    <dbReference type="NCBI Taxonomy" id="378272"/>
    <lineage>
        <taxon>Eukaryota</taxon>
        <taxon>Fungi</taxon>
        <taxon>Dikarya</taxon>
        <taxon>Basidiomycota</taxon>
        <taxon>Agaricomycotina</taxon>
        <taxon>Agaricomycetes</taxon>
        <taxon>Polyporales</taxon>
        <taxon>Irpicaceae</taxon>
        <taxon>Irpex</taxon>
    </lineage>
</organism>
<keyword evidence="2" id="KW-1185">Reference proteome</keyword>